<dbReference type="PROSITE" id="PS01058">
    <property type="entry name" value="SAICAR_SYNTHETASE_2"/>
    <property type="match status" value="1"/>
</dbReference>
<evidence type="ECO:0000256" key="5">
    <source>
        <dbReference type="ARBA" id="ARBA00022755"/>
    </source>
</evidence>
<dbReference type="PROSITE" id="PS01057">
    <property type="entry name" value="SAICAR_SYNTHETASE_1"/>
    <property type="match status" value="1"/>
</dbReference>
<dbReference type="GO" id="GO:0006189">
    <property type="term" value="P:'de novo' IMP biosynthetic process"/>
    <property type="evidence" value="ECO:0007669"/>
    <property type="project" value="UniProtKB-UniRule"/>
</dbReference>
<dbReference type="GO" id="GO:0005737">
    <property type="term" value="C:cytoplasm"/>
    <property type="evidence" value="ECO:0007669"/>
    <property type="project" value="TreeGrafter"/>
</dbReference>
<protein>
    <recommendedName>
        <fullName evidence="8">Phosphoribosylaminoimidazole-succinocarboxamide synthase</fullName>
        <ecNumber evidence="8">6.3.2.6</ecNumber>
    </recommendedName>
    <alternativeName>
        <fullName evidence="8">SAICAR synthetase</fullName>
    </alternativeName>
</protein>
<keyword evidence="4 8" id="KW-0547">Nucleotide-binding</keyword>
<gene>
    <name evidence="8" type="primary">purC</name>
    <name evidence="10" type="ordered locus">TEQUI_0347</name>
</gene>
<dbReference type="NCBIfam" id="TIGR00081">
    <property type="entry name" value="purC"/>
    <property type="match status" value="1"/>
</dbReference>
<dbReference type="Gene3D" id="3.30.470.20">
    <property type="entry name" value="ATP-grasp fold, B domain"/>
    <property type="match status" value="1"/>
</dbReference>
<organism evidence="10 11">
    <name type="scientific">Taylorella equigenitalis (strain MCE9)</name>
    <dbReference type="NCBI Taxonomy" id="937774"/>
    <lineage>
        <taxon>Bacteria</taxon>
        <taxon>Pseudomonadati</taxon>
        <taxon>Pseudomonadota</taxon>
        <taxon>Betaproteobacteria</taxon>
        <taxon>Burkholderiales</taxon>
        <taxon>Alcaligenaceae</taxon>
        <taxon>Taylorella</taxon>
    </lineage>
</organism>
<dbReference type="CDD" id="cd01414">
    <property type="entry name" value="SAICAR_synt_Sc"/>
    <property type="match status" value="1"/>
</dbReference>
<dbReference type="Pfam" id="PF01259">
    <property type="entry name" value="SAICAR_synt"/>
    <property type="match status" value="1"/>
</dbReference>
<evidence type="ECO:0000256" key="8">
    <source>
        <dbReference type="HAMAP-Rule" id="MF_00137"/>
    </source>
</evidence>
<dbReference type="Proteomes" id="UP000007472">
    <property type="component" value="Chromosome"/>
</dbReference>
<evidence type="ECO:0000256" key="7">
    <source>
        <dbReference type="ARBA" id="ARBA00048475"/>
    </source>
</evidence>
<dbReference type="PANTHER" id="PTHR43700:SF1">
    <property type="entry name" value="PHOSPHORIBOSYLAMINOIMIDAZOLE-SUCCINOCARBOXAMIDE SYNTHASE"/>
    <property type="match status" value="1"/>
</dbReference>
<dbReference type="UniPathway" id="UPA00074">
    <property type="reaction ID" value="UER00131"/>
</dbReference>
<evidence type="ECO:0000256" key="1">
    <source>
        <dbReference type="ARBA" id="ARBA00004672"/>
    </source>
</evidence>
<evidence type="ECO:0000313" key="11">
    <source>
        <dbReference type="Proteomes" id="UP000007472"/>
    </source>
</evidence>
<keyword evidence="3 8" id="KW-0436">Ligase</keyword>
<dbReference type="Gene3D" id="3.30.200.20">
    <property type="entry name" value="Phosphorylase Kinase, domain 1"/>
    <property type="match status" value="1"/>
</dbReference>
<dbReference type="GO" id="GO:0004639">
    <property type="term" value="F:phosphoribosylaminoimidazolesuccinocarboxamide synthase activity"/>
    <property type="evidence" value="ECO:0007669"/>
    <property type="project" value="UniProtKB-UniRule"/>
</dbReference>
<dbReference type="InterPro" id="IPR018236">
    <property type="entry name" value="SAICAR_synthetase_CS"/>
</dbReference>
<comment type="similarity">
    <text evidence="2 8">Belongs to the SAICAR synthetase family.</text>
</comment>
<comment type="pathway">
    <text evidence="1 8">Purine metabolism; IMP biosynthesis via de novo pathway; 5-amino-1-(5-phospho-D-ribosyl)imidazole-4-carboxamide from 5-amino-1-(5-phospho-D-ribosyl)imidazole-4-carboxylate: step 1/2.</text>
</comment>
<dbReference type="InterPro" id="IPR001636">
    <property type="entry name" value="SAICAR_synth"/>
</dbReference>
<dbReference type="EC" id="6.3.2.6" evidence="8"/>
<evidence type="ECO:0000256" key="2">
    <source>
        <dbReference type="ARBA" id="ARBA00010190"/>
    </source>
</evidence>
<dbReference type="FunFam" id="3.30.470.20:FF:000015">
    <property type="entry name" value="Phosphoribosylaminoimidazole-succinocarboxamide synthase"/>
    <property type="match status" value="1"/>
</dbReference>
<proteinExistence type="inferred from homology"/>
<dbReference type="AlphaFoldDB" id="A0A654KFU0"/>
<feature type="domain" description="SAICAR synthetase/ADE2 N-terminal" evidence="9">
    <location>
        <begin position="14"/>
        <end position="267"/>
    </location>
</feature>
<keyword evidence="6 8" id="KW-0067">ATP-binding</keyword>
<dbReference type="EMBL" id="CP002456">
    <property type="protein sequence ID" value="ADU91294.1"/>
    <property type="molecule type" value="Genomic_DNA"/>
</dbReference>
<evidence type="ECO:0000256" key="6">
    <source>
        <dbReference type="ARBA" id="ARBA00022840"/>
    </source>
</evidence>
<name>A0A654KFU0_TAYEM</name>
<dbReference type="InterPro" id="IPR028923">
    <property type="entry name" value="SAICAR_synt/ADE2_N"/>
</dbReference>
<comment type="catalytic activity">
    <reaction evidence="7 8">
        <text>5-amino-1-(5-phospho-D-ribosyl)imidazole-4-carboxylate + L-aspartate + ATP = (2S)-2-[5-amino-1-(5-phospho-beta-D-ribosyl)imidazole-4-carboxamido]succinate + ADP + phosphate + 2 H(+)</text>
        <dbReference type="Rhea" id="RHEA:22628"/>
        <dbReference type="ChEBI" id="CHEBI:15378"/>
        <dbReference type="ChEBI" id="CHEBI:29991"/>
        <dbReference type="ChEBI" id="CHEBI:30616"/>
        <dbReference type="ChEBI" id="CHEBI:43474"/>
        <dbReference type="ChEBI" id="CHEBI:58443"/>
        <dbReference type="ChEBI" id="CHEBI:77657"/>
        <dbReference type="ChEBI" id="CHEBI:456216"/>
        <dbReference type="EC" id="6.3.2.6"/>
    </reaction>
</comment>
<evidence type="ECO:0000259" key="9">
    <source>
        <dbReference type="Pfam" id="PF01259"/>
    </source>
</evidence>
<keyword evidence="5 8" id="KW-0658">Purine biosynthesis</keyword>
<dbReference type="KEGG" id="teq:TEQUI_0347"/>
<evidence type="ECO:0000256" key="3">
    <source>
        <dbReference type="ARBA" id="ARBA00022598"/>
    </source>
</evidence>
<dbReference type="HAMAP" id="MF_00137">
    <property type="entry name" value="SAICAR_synth"/>
    <property type="match status" value="1"/>
</dbReference>
<dbReference type="GO" id="GO:0005524">
    <property type="term" value="F:ATP binding"/>
    <property type="evidence" value="ECO:0007669"/>
    <property type="project" value="UniProtKB-KW"/>
</dbReference>
<accession>A0A654KFU0</accession>
<evidence type="ECO:0000313" key="10">
    <source>
        <dbReference type="EMBL" id="ADU91294.1"/>
    </source>
</evidence>
<evidence type="ECO:0000256" key="4">
    <source>
        <dbReference type="ARBA" id="ARBA00022741"/>
    </source>
</evidence>
<dbReference type="NCBIfam" id="NF010568">
    <property type="entry name" value="PRK13961.1"/>
    <property type="match status" value="1"/>
</dbReference>
<dbReference type="PANTHER" id="PTHR43700">
    <property type="entry name" value="PHOSPHORIBOSYLAMINOIMIDAZOLE-SUCCINOCARBOXAMIDE SYNTHASE"/>
    <property type="match status" value="1"/>
</dbReference>
<reference evidence="10 11" key="1">
    <citation type="journal article" date="2011" name="J. Bacteriol.">
        <title>Genome sequence of Taylorella equigenitalis MCE9, the causative agent of contagious equine metritis.</title>
        <authorList>
            <person name="Hebert L."/>
            <person name="Moumen B."/>
            <person name="Duquesne F."/>
            <person name="Breuil M.F."/>
            <person name="Laugier C."/>
            <person name="Batto J.M."/>
            <person name="Renault P."/>
            <person name="Petry S."/>
        </authorList>
    </citation>
    <scope>NUCLEOTIDE SEQUENCE [LARGE SCALE GENOMIC DNA]</scope>
    <source>
        <strain evidence="10 11">MCE9</strain>
    </source>
</reference>
<sequence length="296" mass="33096">MAMYESSIKSLPLVSRGKVRDMYQVDDDKLLIIATDRISAFDVVLDDPIPNKGMVLTSLTEFWLEKLGGIMPNHATGILPEEVVAKDEIDQVAGRGMVVKKLKPILVEAVVRGYIIGSGWKDYQENGAICGIHLPKGLELASELNEPIFTPAEKAEPGKHDENIGFDYMAKLIGENLAEDIREASIDLYKAASQIAKLKGLIIADTKFEFGLDDQGTLHLMDEVLTPDSSRFWPADQYKEGTNPPSFDKQFVRDWLESQDWDKKAPAPRLPEDVIQKTAAKYKEVLDRFTGKNPYL</sequence>
<dbReference type="SUPFAM" id="SSF56104">
    <property type="entry name" value="SAICAR synthase-like"/>
    <property type="match status" value="1"/>
</dbReference>